<protein>
    <submittedName>
        <fullName evidence="2">ImmA/IrrE family metallo-endopeptidase</fullName>
    </submittedName>
</protein>
<dbReference type="Gene3D" id="1.10.10.2910">
    <property type="match status" value="1"/>
</dbReference>
<comment type="caution">
    <text evidence="2">The sequence shown here is derived from an EMBL/GenBank/DDBJ whole genome shotgun (WGS) entry which is preliminary data.</text>
</comment>
<sequence>MKDDIEDLDFSFGKYSSTSMHEEYENFVTFNAYIESLPVEVKRAKGIIGRKKNFNNISDLFSSFCQKTEKSHALFRRGSSSDDVLVNTWLSFVYEKEKIVSAIANVPTYSPISREFLVDFVKNSVDEAFPLLAPKALMALGIILIYEEAIPSAKVDGVVYINDNGNPVIAMSLRYSRIDNYWFTLMHELSHVLLHYENLGSPIIDNMDVIAEPENLIESQADRMALDTLIPRGLWRGCSAKQTLREDDLFAFSKEIGIHPAIVAGRIRNEKRSYKFFSRIVNAVNLREVIFNV</sequence>
<dbReference type="EMBL" id="JAEHSL010000055">
    <property type="protein sequence ID" value="MBI6183645.1"/>
    <property type="molecule type" value="Genomic_DNA"/>
</dbReference>
<accession>A0ABS0TZ52</accession>
<name>A0ABS0TZ52_SERPR</name>
<dbReference type="Proteomes" id="UP000639004">
    <property type="component" value="Unassembled WGS sequence"/>
</dbReference>
<dbReference type="InterPro" id="IPR010359">
    <property type="entry name" value="IrrE_HExxH"/>
</dbReference>
<gene>
    <name evidence="2" type="ORF">JEQ07_25050</name>
</gene>
<reference evidence="2 3" key="1">
    <citation type="submission" date="2020-12" db="EMBL/GenBank/DDBJ databases">
        <title>Enhanced detection system for hospital associated transmission using whole genome sequencing surveillance.</title>
        <authorList>
            <person name="Harrison L.H."/>
            <person name="Van Tyne D."/>
            <person name="Marsh J.W."/>
            <person name="Griffith M.P."/>
            <person name="Snyder D.J."/>
            <person name="Cooper V.S."/>
            <person name="Mustapha M."/>
        </authorList>
    </citation>
    <scope>NUCLEOTIDE SEQUENCE [LARGE SCALE GENOMIC DNA]</scope>
    <source>
        <strain evidence="2 3">SER00238</strain>
    </source>
</reference>
<evidence type="ECO:0000313" key="2">
    <source>
        <dbReference type="EMBL" id="MBI6183645.1"/>
    </source>
</evidence>
<dbReference type="Pfam" id="PF06114">
    <property type="entry name" value="Peptidase_M78"/>
    <property type="match status" value="1"/>
</dbReference>
<feature type="domain" description="IrrE N-terminal-like" evidence="1">
    <location>
        <begin position="143"/>
        <end position="238"/>
    </location>
</feature>
<keyword evidence="3" id="KW-1185">Reference proteome</keyword>
<organism evidence="2 3">
    <name type="scientific">Serratia proteamaculans</name>
    <dbReference type="NCBI Taxonomy" id="28151"/>
    <lineage>
        <taxon>Bacteria</taxon>
        <taxon>Pseudomonadati</taxon>
        <taxon>Pseudomonadota</taxon>
        <taxon>Gammaproteobacteria</taxon>
        <taxon>Enterobacterales</taxon>
        <taxon>Yersiniaceae</taxon>
        <taxon>Serratia</taxon>
    </lineage>
</organism>
<evidence type="ECO:0000259" key="1">
    <source>
        <dbReference type="Pfam" id="PF06114"/>
    </source>
</evidence>
<proteinExistence type="predicted"/>
<dbReference type="RefSeq" id="WP_198642750.1">
    <property type="nucleotide sequence ID" value="NZ_JAEHSL010000055.1"/>
</dbReference>
<evidence type="ECO:0000313" key="3">
    <source>
        <dbReference type="Proteomes" id="UP000639004"/>
    </source>
</evidence>